<dbReference type="EMBL" id="JACJLV010000021">
    <property type="protein sequence ID" value="MBM6826960.1"/>
    <property type="molecule type" value="Genomic_DNA"/>
</dbReference>
<reference evidence="1" key="1">
    <citation type="submission" date="2020-08" db="EMBL/GenBank/DDBJ databases">
        <authorList>
            <person name="Cejkova D."/>
            <person name="Kubasova T."/>
            <person name="Jahodarova E."/>
            <person name="Rychlik I."/>
        </authorList>
    </citation>
    <scope>NUCLEOTIDE SEQUENCE</scope>
    <source>
        <strain evidence="1">An420c</strain>
    </source>
</reference>
<gene>
    <name evidence="1" type="ORF">H6A13_07580</name>
</gene>
<comment type="caution">
    <text evidence="1">The sequence shown here is derived from an EMBL/GenBank/DDBJ whole genome shotgun (WGS) entry which is preliminary data.</text>
</comment>
<proteinExistence type="predicted"/>
<organism evidence="1 2">
    <name type="scientific">Mordavella massiliensis</name>
    <dbReference type="NCBI Taxonomy" id="1871024"/>
    <lineage>
        <taxon>Bacteria</taxon>
        <taxon>Bacillati</taxon>
        <taxon>Bacillota</taxon>
        <taxon>Clostridia</taxon>
        <taxon>Eubacteriales</taxon>
        <taxon>Clostridiaceae</taxon>
        <taxon>Mordavella</taxon>
    </lineage>
</organism>
<dbReference type="AlphaFoldDB" id="A0A939BC32"/>
<dbReference type="Proteomes" id="UP000713880">
    <property type="component" value="Unassembled WGS sequence"/>
</dbReference>
<evidence type="ECO:0000313" key="1">
    <source>
        <dbReference type="EMBL" id="MBM6826960.1"/>
    </source>
</evidence>
<protein>
    <recommendedName>
        <fullName evidence="3">PI3K/PI4K catalytic domain-containing protein</fullName>
    </recommendedName>
</protein>
<evidence type="ECO:0000313" key="2">
    <source>
        <dbReference type="Proteomes" id="UP000713880"/>
    </source>
</evidence>
<name>A0A939BC32_9CLOT</name>
<sequence length="269" mass="32059">MIRLEEKDLRTAAHQSSKGNQLKWESEGVWYKADYTGYEGLAEYVVSKLLRYSNMEENDYILYETEEIRYKQAIYRGCRSRNFLPDGWQLITLERLFKNLYGRSLYVSIFQIQGVEERTRFLTEQVEQMTGLKDFGFYLSRLLTIDALFLNEDRHMHNIAVLLDRDGHYHYCPVFDNGCALLSDTQMDYPMGEDIITLIPQVRAKTLSRNFMEQLEAVEALYGQSLKFSYSIKEIEMLLEKEPYYPAEIKIRVRDILLQQRRTYQYLFR</sequence>
<dbReference type="Gene3D" id="1.10.1070.20">
    <property type="match status" value="1"/>
</dbReference>
<dbReference type="RefSeq" id="WP_204909005.1">
    <property type="nucleotide sequence ID" value="NZ_JACJLV010000021.1"/>
</dbReference>
<keyword evidence="2" id="KW-1185">Reference proteome</keyword>
<reference evidence="1" key="2">
    <citation type="journal article" date="2021" name="Sci. Rep.">
        <title>The distribution of antibiotic resistance genes in chicken gut microbiota commensals.</title>
        <authorList>
            <person name="Juricova H."/>
            <person name="Matiasovicova J."/>
            <person name="Kubasova T."/>
            <person name="Cejkova D."/>
            <person name="Rychlik I."/>
        </authorList>
    </citation>
    <scope>NUCLEOTIDE SEQUENCE</scope>
    <source>
        <strain evidence="1">An420c</strain>
    </source>
</reference>
<evidence type="ECO:0008006" key="3">
    <source>
        <dbReference type="Google" id="ProtNLM"/>
    </source>
</evidence>
<accession>A0A939BC32</accession>